<proteinExistence type="predicted"/>
<sequence>MASPVILSCHCLSLSSKAWTPCSIALSQIPNLDSLTMVSLSDSSFILSDLSTQLPDVSLPYLLSTLSEPSLPSTSVIVLVAPSIPKQLPGSRAAMCGLGDEDSMMVEREIEKARAKARWERWKKIGYRVGQVLFWAYNVMNTFYLWLFWSRRLNLNRATPPSNRVGLEGGEKMLEA</sequence>
<evidence type="ECO:0000313" key="3">
    <source>
        <dbReference type="Proteomes" id="UP000799779"/>
    </source>
</evidence>
<evidence type="ECO:0000256" key="1">
    <source>
        <dbReference type="SAM" id="Phobius"/>
    </source>
</evidence>
<accession>A0A6A5X3U3</accession>
<name>A0A6A5X3U3_9PLEO</name>
<reference evidence="2" key="1">
    <citation type="journal article" date="2020" name="Stud. Mycol.">
        <title>101 Dothideomycetes genomes: a test case for predicting lifestyles and emergence of pathogens.</title>
        <authorList>
            <person name="Haridas S."/>
            <person name="Albert R."/>
            <person name="Binder M."/>
            <person name="Bloem J."/>
            <person name="Labutti K."/>
            <person name="Salamov A."/>
            <person name="Andreopoulos B."/>
            <person name="Baker S."/>
            <person name="Barry K."/>
            <person name="Bills G."/>
            <person name="Bluhm B."/>
            <person name="Cannon C."/>
            <person name="Castanera R."/>
            <person name="Culley D."/>
            <person name="Daum C."/>
            <person name="Ezra D."/>
            <person name="Gonzalez J."/>
            <person name="Henrissat B."/>
            <person name="Kuo A."/>
            <person name="Liang C."/>
            <person name="Lipzen A."/>
            <person name="Lutzoni F."/>
            <person name="Magnuson J."/>
            <person name="Mondo S."/>
            <person name="Nolan M."/>
            <person name="Ohm R."/>
            <person name="Pangilinan J."/>
            <person name="Park H.-J."/>
            <person name="Ramirez L."/>
            <person name="Alfaro M."/>
            <person name="Sun H."/>
            <person name="Tritt A."/>
            <person name="Yoshinaga Y."/>
            <person name="Zwiers L.-H."/>
            <person name="Turgeon B."/>
            <person name="Goodwin S."/>
            <person name="Spatafora J."/>
            <person name="Crous P."/>
            <person name="Grigoriev I."/>
        </authorList>
    </citation>
    <scope>NUCLEOTIDE SEQUENCE</scope>
    <source>
        <strain evidence="2">CBS 123094</strain>
    </source>
</reference>
<gene>
    <name evidence="2" type="ORF">P154DRAFT_120986</name>
</gene>
<feature type="transmembrane region" description="Helical" evidence="1">
    <location>
        <begin position="125"/>
        <end position="149"/>
    </location>
</feature>
<keyword evidence="1" id="KW-0812">Transmembrane</keyword>
<keyword evidence="1" id="KW-0472">Membrane</keyword>
<evidence type="ECO:0000313" key="2">
    <source>
        <dbReference type="EMBL" id="KAF2007554.1"/>
    </source>
</evidence>
<dbReference type="Proteomes" id="UP000799779">
    <property type="component" value="Unassembled WGS sequence"/>
</dbReference>
<dbReference type="EMBL" id="ML977557">
    <property type="protein sequence ID" value="KAF2007554.1"/>
    <property type="molecule type" value="Genomic_DNA"/>
</dbReference>
<keyword evidence="3" id="KW-1185">Reference proteome</keyword>
<dbReference type="AlphaFoldDB" id="A0A6A5X3U3"/>
<organism evidence="2 3">
    <name type="scientific">Amniculicola lignicola CBS 123094</name>
    <dbReference type="NCBI Taxonomy" id="1392246"/>
    <lineage>
        <taxon>Eukaryota</taxon>
        <taxon>Fungi</taxon>
        <taxon>Dikarya</taxon>
        <taxon>Ascomycota</taxon>
        <taxon>Pezizomycotina</taxon>
        <taxon>Dothideomycetes</taxon>
        <taxon>Pleosporomycetidae</taxon>
        <taxon>Pleosporales</taxon>
        <taxon>Amniculicolaceae</taxon>
        <taxon>Amniculicola</taxon>
    </lineage>
</organism>
<keyword evidence="1" id="KW-1133">Transmembrane helix</keyword>
<protein>
    <submittedName>
        <fullName evidence="2">Uncharacterized protein</fullName>
    </submittedName>
</protein>